<evidence type="ECO:0008006" key="3">
    <source>
        <dbReference type="Google" id="ProtNLM"/>
    </source>
</evidence>
<reference evidence="1 2" key="1">
    <citation type="submission" date="2015-01" db="EMBL/GenBank/DDBJ databases">
        <title>Jeotgalibacillus campisalis genome sequencing.</title>
        <authorList>
            <person name="Goh K.M."/>
            <person name="Chan K.-G."/>
            <person name="Yaakop A.S."/>
            <person name="Ee R."/>
            <person name="Gan H.M."/>
            <person name="Chan C.S."/>
        </authorList>
    </citation>
    <scope>NUCLEOTIDE SEQUENCE [LARGE SCALE GENOMIC DNA]</scope>
    <source>
        <strain evidence="1 2">SF-57</strain>
    </source>
</reference>
<dbReference type="Pfam" id="PF07799">
    <property type="entry name" value="DUF1643"/>
    <property type="match status" value="1"/>
</dbReference>
<dbReference type="RefSeq" id="WP_041054222.1">
    <property type="nucleotide sequence ID" value="NZ_JXRR01000001.1"/>
</dbReference>
<dbReference type="OrthoDB" id="2599540at2"/>
<sequence>MSSVKAFGTYHTSNGKICRKSAYLQFSNSSDSIGSIIMLNPGKAKLIDETIKIGVTEVSGEITLDKTMIRIVEILSQSNQNPLDGRFHIYNLFSLQNTSSKAAVKLENWIQEALISNVEVINKFRDEQHPWVLLAWSTEKSDSLKKLKEQWLSYIQESNIKVYGIKAKDPHLYYHPYPRIPNDRERYLQKIIMQLKNDDYIII</sequence>
<evidence type="ECO:0000313" key="1">
    <source>
        <dbReference type="EMBL" id="KIL53132.1"/>
    </source>
</evidence>
<accession>A0A0C2VW74</accession>
<evidence type="ECO:0000313" key="2">
    <source>
        <dbReference type="Proteomes" id="UP000031972"/>
    </source>
</evidence>
<organism evidence="1 2">
    <name type="scientific">Jeotgalibacillus campisalis</name>
    <dbReference type="NCBI Taxonomy" id="220754"/>
    <lineage>
        <taxon>Bacteria</taxon>
        <taxon>Bacillati</taxon>
        <taxon>Bacillota</taxon>
        <taxon>Bacilli</taxon>
        <taxon>Bacillales</taxon>
        <taxon>Caryophanaceae</taxon>
        <taxon>Jeotgalibacillus</taxon>
    </lineage>
</organism>
<gene>
    <name evidence="1" type="ORF">KR50_04610</name>
</gene>
<protein>
    <recommendedName>
        <fullName evidence="3">DUF1643 domain-containing protein</fullName>
    </recommendedName>
</protein>
<dbReference type="AlphaFoldDB" id="A0A0C2VW74"/>
<proteinExistence type="predicted"/>
<comment type="caution">
    <text evidence="1">The sequence shown here is derived from an EMBL/GenBank/DDBJ whole genome shotgun (WGS) entry which is preliminary data.</text>
</comment>
<dbReference type="PATRIC" id="fig|220754.4.peg.471"/>
<keyword evidence="2" id="KW-1185">Reference proteome</keyword>
<dbReference type="EMBL" id="JXRR01000001">
    <property type="protein sequence ID" value="KIL53132.1"/>
    <property type="molecule type" value="Genomic_DNA"/>
</dbReference>
<dbReference type="InterPro" id="IPR012441">
    <property type="entry name" value="DUF1643"/>
</dbReference>
<dbReference type="Proteomes" id="UP000031972">
    <property type="component" value="Unassembled WGS sequence"/>
</dbReference>
<name>A0A0C2VW74_9BACL</name>